<proteinExistence type="predicted"/>
<dbReference type="Proteomes" id="UP000603234">
    <property type="component" value="Unassembled WGS sequence"/>
</dbReference>
<comment type="caution">
    <text evidence="2">The sequence shown here is derived from an EMBL/GenBank/DDBJ whole genome shotgun (WGS) entry which is preliminary data.</text>
</comment>
<feature type="transmembrane region" description="Helical" evidence="1">
    <location>
        <begin position="79"/>
        <end position="97"/>
    </location>
</feature>
<evidence type="ECO:0000313" key="2">
    <source>
        <dbReference type="EMBL" id="MBC3805491.1"/>
    </source>
</evidence>
<evidence type="ECO:0000256" key="1">
    <source>
        <dbReference type="SAM" id="Phobius"/>
    </source>
</evidence>
<protein>
    <submittedName>
        <fullName evidence="2">Uncharacterized protein</fullName>
    </submittedName>
</protein>
<organism evidence="2 3">
    <name type="scientific">Acetobacterium fimetarium</name>
    <dbReference type="NCBI Taxonomy" id="52691"/>
    <lineage>
        <taxon>Bacteria</taxon>
        <taxon>Bacillati</taxon>
        <taxon>Bacillota</taxon>
        <taxon>Clostridia</taxon>
        <taxon>Eubacteriales</taxon>
        <taxon>Eubacteriaceae</taxon>
        <taxon>Acetobacterium</taxon>
    </lineage>
</organism>
<reference evidence="2 3" key="1">
    <citation type="journal article" date="2020" name="mSystems">
        <title>Defining Genomic and Predicted Metabolic Features of the Acetobacterium Genus.</title>
        <authorList>
            <person name="Ross D.E."/>
            <person name="Marshall C.W."/>
            <person name="Gulliver D."/>
            <person name="May H.D."/>
            <person name="Norman R.S."/>
        </authorList>
    </citation>
    <scope>NUCLEOTIDE SEQUENCE [LARGE SCALE GENOMIC DNA]</scope>
    <source>
        <strain evidence="2 3">DSM 8238</strain>
    </source>
</reference>
<keyword evidence="1" id="KW-0812">Transmembrane</keyword>
<accession>A0ABR6WY40</accession>
<keyword evidence="1" id="KW-1133">Transmembrane helix</keyword>
<feature type="transmembrane region" description="Helical" evidence="1">
    <location>
        <begin position="48"/>
        <end position="67"/>
    </location>
</feature>
<feature type="transmembrane region" description="Helical" evidence="1">
    <location>
        <begin position="16"/>
        <end position="36"/>
    </location>
</feature>
<gene>
    <name evidence="2" type="ORF">GH808_13820</name>
</gene>
<evidence type="ECO:0000313" key="3">
    <source>
        <dbReference type="Proteomes" id="UP000603234"/>
    </source>
</evidence>
<dbReference type="EMBL" id="WJBC01000031">
    <property type="protein sequence ID" value="MBC3805491.1"/>
    <property type="molecule type" value="Genomic_DNA"/>
</dbReference>
<keyword evidence="3" id="KW-1185">Reference proteome</keyword>
<keyword evidence="1" id="KW-0472">Membrane</keyword>
<name>A0ABR6WY40_9FIRM</name>
<sequence>MDTKKKSQKKQIRRTIWSYLIVSILMIVINKVYGLFGHGVHSAVMTWMFLYPLLGGVLLFILMDRLLPDTTTRFSGYRLFYNSYNSGIAVLTTGSFLKGVFDIAGTNSSYIALFYAVGWLFIVLGLTVLLGLILKGRKICLFEEREQ</sequence>
<feature type="transmembrane region" description="Helical" evidence="1">
    <location>
        <begin position="109"/>
        <end position="134"/>
    </location>
</feature>